<reference evidence="1 2" key="1">
    <citation type="journal article" date="2011" name="J. Bacteriol.">
        <title>Genome sequence of Chthoniobacter flavus Ellin428, an aerobic heterotrophic soil bacterium.</title>
        <authorList>
            <person name="Kant R."/>
            <person name="van Passel M.W."/>
            <person name="Palva A."/>
            <person name="Lucas S."/>
            <person name="Lapidus A."/>
            <person name="Glavina Del Rio T."/>
            <person name="Dalin E."/>
            <person name="Tice H."/>
            <person name="Bruce D."/>
            <person name="Goodwin L."/>
            <person name="Pitluck S."/>
            <person name="Larimer F.W."/>
            <person name="Land M.L."/>
            <person name="Hauser L."/>
            <person name="Sangwan P."/>
            <person name="de Vos W.M."/>
            <person name="Janssen P.H."/>
            <person name="Smidt H."/>
        </authorList>
    </citation>
    <scope>NUCLEOTIDE SEQUENCE [LARGE SCALE GENOMIC DNA]</scope>
    <source>
        <strain evidence="1 2">Ellin428</strain>
    </source>
</reference>
<keyword evidence="2" id="KW-1185">Reference proteome</keyword>
<proteinExistence type="predicted"/>
<gene>
    <name evidence="1" type="ORF">CfE428DRAFT_1832</name>
</gene>
<protein>
    <submittedName>
        <fullName evidence="1">Uncharacterized protein</fullName>
    </submittedName>
</protein>
<dbReference type="InParanoid" id="B4CYU4"/>
<dbReference type="Proteomes" id="UP000005824">
    <property type="component" value="Unassembled WGS sequence"/>
</dbReference>
<evidence type="ECO:0000313" key="1">
    <source>
        <dbReference type="EMBL" id="EDY20635.1"/>
    </source>
</evidence>
<dbReference type="AlphaFoldDB" id="B4CYU4"/>
<dbReference type="STRING" id="497964.CfE428DRAFT_1832"/>
<sequence>MEQRDFGGKSIPLLVMIHTRERLAVFIGDVLHRQNTCRVFSHVLFSCWPVPPEKLPEEIASFAVVHGWEVRVHEPAAYGVVADFQRAQTKKNSEGAED</sequence>
<evidence type="ECO:0000313" key="2">
    <source>
        <dbReference type="Proteomes" id="UP000005824"/>
    </source>
</evidence>
<dbReference type="EMBL" id="ABVL01000004">
    <property type="protein sequence ID" value="EDY20635.1"/>
    <property type="molecule type" value="Genomic_DNA"/>
</dbReference>
<organism evidence="1 2">
    <name type="scientific">Chthoniobacter flavus Ellin428</name>
    <dbReference type="NCBI Taxonomy" id="497964"/>
    <lineage>
        <taxon>Bacteria</taxon>
        <taxon>Pseudomonadati</taxon>
        <taxon>Verrucomicrobiota</taxon>
        <taxon>Spartobacteria</taxon>
        <taxon>Chthoniobacterales</taxon>
        <taxon>Chthoniobacteraceae</taxon>
        <taxon>Chthoniobacter</taxon>
    </lineage>
</organism>
<name>B4CYU4_9BACT</name>
<comment type="caution">
    <text evidence="1">The sequence shown here is derived from an EMBL/GenBank/DDBJ whole genome shotgun (WGS) entry which is preliminary data.</text>
</comment>
<accession>B4CYU4</accession>